<dbReference type="Pfam" id="PF00756">
    <property type="entry name" value="Esterase"/>
    <property type="match status" value="1"/>
</dbReference>
<name>A0A1T4W633_9FIRM</name>
<dbReference type="Proteomes" id="UP000190814">
    <property type="component" value="Unassembled WGS sequence"/>
</dbReference>
<dbReference type="SUPFAM" id="SSF52058">
    <property type="entry name" value="L domain-like"/>
    <property type="match status" value="1"/>
</dbReference>
<organism evidence="3 4">
    <name type="scientific">Eubacterium uniforme</name>
    <dbReference type="NCBI Taxonomy" id="39495"/>
    <lineage>
        <taxon>Bacteria</taxon>
        <taxon>Bacillati</taxon>
        <taxon>Bacillota</taxon>
        <taxon>Clostridia</taxon>
        <taxon>Eubacteriales</taxon>
        <taxon>Eubacteriaceae</taxon>
        <taxon>Eubacterium</taxon>
    </lineage>
</organism>
<dbReference type="InterPro" id="IPR000801">
    <property type="entry name" value="Esterase-like"/>
</dbReference>
<dbReference type="STRING" id="39495.SAMN02745111_02362"/>
<dbReference type="InterPro" id="IPR032675">
    <property type="entry name" value="LRR_dom_sf"/>
</dbReference>
<keyword evidence="4" id="KW-1185">Reference proteome</keyword>
<gene>
    <name evidence="3" type="ORF">SAMN02745111_02362</name>
</gene>
<dbReference type="InterPro" id="IPR026906">
    <property type="entry name" value="LRR_5"/>
</dbReference>
<feature type="chain" id="PRO_5039531310" evidence="2">
    <location>
        <begin position="24"/>
        <end position="524"/>
    </location>
</feature>
<reference evidence="3 4" key="1">
    <citation type="submission" date="2017-02" db="EMBL/GenBank/DDBJ databases">
        <authorList>
            <person name="Peterson S.W."/>
        </authorList>
    </citation>
    <scope>NUCLEOTIDE SEQUENCE [LARGE SCALE GENOMIC DNA]</scope>
    <source>
        <strain evidence="3 4">ATCC 35992</strain>
    </source>
</reference>
<feature type="region of interest" description="Disordered" evidence="1">
    <location>
        <begin position="327"/>
        <end position="360"/>
    </location>
</feature>
<evidence type="ECO:0000313" key="4">
    <source>
        <dbReference type="Proteomes" id="UP000190814"/>
    </source>
</evidence>
<feature type="signal peptide" evidence="2">
    <location>
        <begin position="1"/>
        <end position="23"/>
    </location>
</feature>
<dbReference type="Gene3D" id="3.80.10.10">
    <property type="entry name" value="Ribonuclease Inhibitor"/>
    <property type="match status" value="1"/>
</dbReference>
<dbReference type="AlphaFoldDB" id="A0A1T4W633"/>
<accession>A0A1T4W633</accession>
<feature type="compositionally biased region" description="Basic and acidic residues" evidence="1">
    <location>
        <begin position="329"/>
        <end position="351"/>
    </location>
</feature>
<evidence type="ECO:0000256" key="1">
    <source>
        <dbReference type="SAM" id="MobiDB-lite"/>
    </source>
</evidence>
<keyword evidence="2" id="KW-0732">Signal</keyword>
<evidence type="ECO:0000256" key="2">
    <source>
        <dbReference type="SAM" id="SignalP"/>
    </source>
</evidence>
<sequence>MIKKGKKLLSIVMSSIMVLSAFAEGDYTQKVYADENDKVKTYYSSVKQYVYDEKNNKGFYMTPDEEGKYPLLFLFHGSGYGTIGINKHYLNGYLCGETDENGTYLVERNLTKNKIICYMNKWISLGYANPYTIVLPEIDKVADPDYGVEDYRRYLMNDNGFSNLYAKINNKEVEYADSIDYTKDYSVSGYSMGGSSALYLGSKYKEIITNVGAGSPSTQYYLEDGGGWIGKESNVTFTEKEGAHLFMGYGLDESKDFENNTNRYLSAFENNKGDNPNSFKVYGKYHGKHDWPTFGRELFNFLYYLKYNELPSEEVIEQACSDADIEAFAPKEKTNDEEKKEENKVEKKDKSNINSSSNSANTTKKVEAKIEIKKGLVFTDKKTSAVYKITKVNKRKEEILGGEVTLVKTTNKKVTNLKISERIKFDGIGFNVVKVGNKAYKNCKKLKKLIIGKNIRIIGKNAFKGCKKLKRVEFRGDLIKKIGKNAFAGLNKKVKFSASIRIYEKYFNLIKKSNKKKKKKTFSI</sequence>
<dbReference type="EMBL" id="FUXZ01000020">
    <property type="protein sequence ID" value="SKA72495.1"/>
    <property type="molecule type" value="Genomic_DNA"/>
</dbReference>
<dbReference type="Gene3D" id="3.40.50.1820">
    <property type="entry name" value="alpha/beta hydrolase"/>
    <property type="match status" value="1"/>
</dbReference>
<dbReference type="InterPro" id="IPR029058">
    <property type="entry name" value="AB_hydrolase_fold"/>
</dbReference>
<proteinExistence type="predicted"/>
<dbReference type="SUPFAM" id="SSF53474">
    <property type="entry name" value="alpha/beta-Hydrolases"/>
    <property type="match status" value="1"/>
</dbReference>
<dbReference type="Pfam" id="PF13306">
    <property type="entry name" value="LRR_5"/>
    <property type="match status" value="1"/>
</dbReference>
<evidence type="ECO:0000313" key="3">
    <source>
        <dbReference type="EMBL" id="SKA72495.1"/>
    </source>
</evidence>
<protein>
    <submittedName>
        <fullName evidence="3">Enterochelin esterase</fullName>
    </submittedName>
</protein>